<dbReference type="InterPro" id="IPR049946">
    <property type="entry name" value="RIBOSOMAL_L20_CS"/>
</dbReference>
<dbReference type="Gene3D" id="1.10.1900.20">
    <property type="entry name" value="Ribosomal protein L20"/>
    <property type="match status" value="1"/>
</dbReference>
<evidence type="ECO:0000256" key="9">
    <source>
        <dbReference type="RuleBase" id="RU000560"/>
    </source>
</evidence>
<comment type="function">
    <text evidence="6 8 9">Binds directly to 23S ribosomal RNA and is necessary for the in vitro assembly process of the 50S ribosomal subunit. It is not involved in the protein synthesizing functions of that subunit.</text>
</comment>
<dbReference type="PROSITE" id="PS00937">
    <property type="entry name" value="RIBOSOMAL_L20"/>
    <property type="match status" value="1"/>
</dbReference>
<evidence type="ECO:0000256" key="1">
    <source>
        <dbReference type="ARBA" id="ARBA00007698"/>
    </source>
</evidence>
<evidence type="ECO:0000256" key="8">
    <source>
        <dbReference type="HAMAP-Rule" id="MF_00382"/>
    </source>
</evidence>
<keyword evidence="11" id="KW-1185">Reference proteome</keyword>
<keyword evidence="4 8" id="KW-0689">Ribosomal protein</keyword>
<dbReference type="HAMAP" id="MF_00382">
    <property type="entry name" value="Ribosomal_bL20"/>
    <property type="match status" value="1"/>
</dbReference>
<evidence type="ECO:0000313" key="10">
    <source>
        <dbReference type="EMBL" id="KAA9008478.1"/>
    </source>
</evidence>
<comment type="caution">
    <text evidence="10">The sequence shown here is derived from an EMBL/GenBank/DDBJ whole genome shotgun (WGS) entry which is preliminary data.</text>
</comment>
<evidence type="ECO:0000256" key="5">
    <source>
        <dbReference type="ARBA" id="ARBA00023274"/>
    </source>
</evidence>
<dbReference type="GO" id="GO:0006412">
    <property type="term" value="P:translation"/>
    <property type="evidence" value="ECO:0007669"/>
    <property type="project" value="InterPro"/>
</dbReference>
<protein>
    <recommendedName>
        <fullName evidence="7 8">Large ribosomal subunit protein bL20</fullName>
    </recommendedName>
</protein>
<dbReference type="NCBIfam" id="TIGR01032">
    <property type="entry name" value="rplT_bact"/>
    <property type="match status" value="1"/>
</dbReference>
<sequence>MARVKGGVVVRRKHKKVLKLAKGYFGSKHRLFKTAKEQVMKSRLYAYRDRRQTKRNFRKLWIVRINAAARQNGLSYSKMVHGLKLAGVDINRKMLADLAVNDIGAFNSLATVAKEKINA</sequence>
<evidence type="ECO:0000256" key="4">
    <source>
        <dbReference type="ARBA" id="ARBA00022980"/>
    </source>
</evidence>
<dbReference type="PANTHER" id="PTHR10986">
    <property type="entry name" value="39S RIBOSOMAL PROTEIN L20"/>
    <property type="match status" value="1"/>
</dbReference>
<dbReference type="InterPro" id="IPR005813">
    <property type="entry name" value="Ribosomal_bL20"/>
</dbReference>
<proteinExistence type="inferred from homology"/>
<dbReference type="FunFam" id="1.10.1900.20:FF:000001">
    <property type="entry name" value="50S ribosomal protein L20"/>
    <property type="match status" value="1"/>
</dbReference>
<dbReference type="Pfam" id="PF00453">
    <property type="entry name" value="Ribosomal_L20"/>
    <property type="match status" value="1"/>
</dbReference>
<dbReference type="GO" id="GO:1990904">
    <property type="term" value="C:ribonucleoprotein complex"/>
    <property type="evidence" value="ECO:0007669"/>
    <property type="project" value="UniProtKB-KW"/>
</dbReference>
<evidence type="ECO:0000313" key="11">
    <source>
        <dbReference type="Proteomes" id="UP000367750"/>
    </source>
</evidence>
<dbReference type="GO" id="GO:0005840">
    <property type="term" value="C:ribosome"/>
    <property type="evidence" value="ECO:0007669"/>
    <property type="project" value="UniProtKB-KW"/>
</dbReference>
<gene>
    <name evidence="8 10" type="primary">rplT</name>
    <name evidence="10" type="ORF">F4V43_00935</name>
</gene>
<dbReference type="RefSeq" id="WP_150456353.1">
    <property type="nucleotide sequence ID" value="NZ_VYKK01000002.1"/>
</dbReference>
<organism evidence="10 11">
    <name type="scientific">Paenibacillus spiritus</name>
    <dbReference type="NCBI Taxonomy" id="2496557"/>
    <lineage>
        <taxon>Bacteria</taxon>
        <taxon>Bacillati</taxon>
        <taxon>Bacillota</taxon>
        <taxon>Bacilli</taxon>
        <taxon>Bacillales</taxon>
        <taxon>Paenibacillaceae</taxon>
        <taxon>Paenibacillus</taxon>
    </lineage>
</organism>
<evidence type="ECO:0000256" key="2">
    <source>
        <dbReference type="ARBA" id="ARBA00022730"/>
    </source>
</evidence>
<keyword evidence="5 8" id="KW-0687">Ribonucleoprotein</keyword>
<dbReference type="InterPro" id="IPR035566">
    <property type="entry name" value="Ribosomal_protein_bL20_C"/>
</dbReference>
<dbReference type="GO" id="GO:0000027">
    <property type="term" value="P:ribosomal large subunit assembly"/>
    <property type="evidence" value="ECO:0007669"/>
    <property type="project" value="UniProtKB-UniRule"/>
</dbReference>
<reference evidence="10 11" key="1">
    <citation type="submission" date="2019-09" db="EMBL/GenBank/DDBJ databases">
        <title>Bacillus ochoae sp. nov., Paenibacillus whitsoniae sp. nov., Paenibacillus spiritus sp. nov. Isolated from the Mars Exploration Rover during spacecraft assembly.</title>
        <authorList>
            <person name="Seuylemezian A."/>
            <person name="Vaishampayan P."/>
        </authorList>
    </citation>
    <scope>NUCLEOTIDE SEQUENCE [LARGE SCALE GENOMIC DNA]</scope>
    <source>
        <strain evidence="10 11">MER_111</strain>
    </source>
</reference>
<dbReference type="AlphaFoldDB" id="A0A5J5GLF1"/>
<dbReference type="Gene3D" id="6.10.160.10">
    <property type="match status" value="1"/>
</dbReference>
<comment type="similarity">
    <text evidence="1 8 9">Belongs to the bacterial ribosomal protein bL20 family.</text>
</comment>
<dbReference type="SUPFAM" id="SSF74731">
    <property type="entry name" value="Ribosomal protein L20"/>
    <property type="match status" value="1"/>
</dbReference>
<dbReference type="GO" id="GO:0019843">
    <property type="term" value="F:rRNA binding"/>
    <property type="evidence" value="ECO:0007669"/>
    <property type="project" value="UniProtKB-UniRule"/>
</dbReference>
<keyword evidence="2 8" id="KW-0699">rRNA-binding</keyword>
<evidence type="ECO:0000256" key="3">
    <source>
        <dbReference type="ARBA" id="ARBA00022884"/>
    </source>
</evidence>
<dbReference type="PRINTS" id="PR00062">
    <property type="entry name" value="RIBOSOMALL20"/>
</dbReference>
<dbReference type="CDD" id="cd07026">
    <property type="entry name" value="Ribosomal_L20"/>
    <property type="match status" value="1"/>
</dbReference>
<name>A0A5J5GLF1_9BACL</name>
<dbReference type="Proteomes" id="UP000367750">
    <property type="component" value="Unassembled WGS sequence"/>
</dbReference>
<evidence type="ECO:0000256" key="6">
    <source>
        <dbReference type="ARBA" id="ARBA00024775"/>
    </source>
</evidence>
<accession>A0A5J5GLF1</accession>
<dbReference type="EMBL" id="VYKK01000002">
    <property type="protein sequence ID" value="KAA9008478.1"/>
    <property type="molecule type" value="Genomic_DNA"/>
</dbReference>
<evidence type="ECO:0000256" key="7">
    <source>
        <dbReference type="ARBA" id="ARBA00035172"/>
    </source>
</evidence>
<dbReference type="OrthoDB" id="9808966at2"/>
<dbReference type="GO" id="GO:0003735">
    <property type="term" value="F:structural constituent of ribosome"/>
    <property type="evidence" value="ECO:0007669"/>
    <property type="project" value="InterPro"/>
</dbReference>
<keyword evidence="3 8" id="KW-0694">RNA-binding</keyword>